<protein>
    <recommendedName>
        <fullName evidence="4">Solute-binding protein family 5 domain-containing protein</fullName>
    </recommendedName>
</protein>
<dbReference type="InterPro" id="IPR030678">
    <property type="entry name" value="Peptide/Ni-bd"/>
</dbReference>
<dbReference type="PANTHER" id="PTHR30290">
    <property type="entry name" value="PERIPLASMIC BINDING COMPONENT OF ABC TRANSPORTER"/>
    <property type="match status" value="1"/>
</dbReference>
<gene>
    <name evidence="5" type="ORF">DI536_04900</name>
</gene>
<dbReference type="PROSITE" id="PS51257">
    <property type="entry name" value="PROKAR_LIPOPROTEIN"/>
    <property type="match status" value="1"/>
</dbReference>
<dbReference type="InterPro" id="IPR039424">
    <property type="entry name" value="SBP_5"/>
</dbReference>
<organism evidence="5 6">
    <name type="scientific">Archangium gephyra</name>
    <dbReference type="NCBI Taxonomy" id="48"/>
    <lineage>
        <taxon>Bacteria</taxon>
        <taxon>Pseudomonadati</taxon>
        <taxon>Myxococcota</taxon>
        <taxon>Myxococcia</taxon>
        <taxon>Myxococcales</taxon>
        <taxon>Cystobacterineae</taxon>
        <taxon>Archangiaceae</taxon>
        <taxon>Archangium</taxon>
    </lineage>
</organism>
<dbReference type="GO" id="GO:0015833">
    <property type="term" value="P:peptide transport"/>
    <property type="evidence" value="ECO:0007669"/>
    <property type="project" value="TreeGrafter"/>
</dbReference>
<evidence type="ECO:0000313" key="5">
    <source>
        <dbReference type="EMBL" id="PZR17652.1"/>
    </source>
</evidence>
<dbReference type="InterPro" id="IPR000914">
    <property type="entry name" value="SBP_5_dom"/>
</dbReference>
<reference evidence="5 6" key="1">
    <citation type="submission" date="2017-08" db="EMBL/GenBank/DDBJ databases">
        <title>Infants hospitalized years apart are colonized by the same room-sourced microbial strains.</title>
        <authorList>
            <person name="Brooks B."/>
            <person name="Olm M.R."/>
            <person name="Firek B.A."/>
            <person name="Baker R."/>
            <person name="Thomas B.C."/>
            <person name="Morowitz M.J."/>
            <person name="Banfield J.F."/>
        </authorList>
    </citation>
    <scope>NUCLEOTIDE SEQUENCE [LARGE SCALE GENOMIC DNA]</scope>
    <source>
        <strain evidence="5">S2_003_000_R2_14</strain>
    </source>
</reference>
<proteinExistence type="inferred from homology"/>
<dbReference type="Gene3D" id="3.40.190.10">
    <property type="entry name" value="Periplasmic binding protein-like II"/>
    <property type="match status" value="1"/>
</dbReference>
<comment type="similarity">
    <text evidence="1">Belongs to the bacterial solute-binding protein 5 family.</text>
</comment>
<comment type="caution">
    <text evidence="5">The sequence shown here is derived from an EMBL/GenBank/DDBJ whole genome shotgun (WGS) entry which is preliminary data.</text>
</comment>
<dbReference type="SUPFAM" id="SSF53850">
    <property type="entry name" value="Periplasmic binding protein-like II"/>
    <property type="match status" value="1"/>
</dbReference>
<sequence length="528" mass="59995">MIRAWLIAVLFVAGCKKPDALPSSPDEAWLEGRALTQGTPVNGGTLTIRLPLEPAGLTRLHDRFAEGTMTRITVGPVYETLAGRLAEKWSTNDEHTVTTIELKKGIKFHDGTPFTSGDVKATLEVIIAPDNASTVLRTSLDLIDGIETPDPHRVIVRWSRPSYFSEYTLVSSVPIMPAHALEGEWDTLKVHRAPIGTGPFRFEKWEPGVSLSYVKADDRAHVQRVVFRFVKDEGSALRAWERGEFDVMTRLSPANWRAMEKQPWSWQQYQRVRFSENTYSWIGFNQRHAMFRDVDTRRALAMLYPAELIAKNVTLDLEPATTCPYFPGSQSCDPEVEPIAFEPEAAKELLKNAGWKDEDDDGVLEREGQKFTFSFLVPAQSVRMAKLLPIYLDVLKDAGIDAHIETVDVSAYMSRVRPHDFDAMALSWSSPTDVQDNFQNFHSSQRDDGSNFVGYSNPEVDVLLEKLRVTWNPEERIAMEREVHRRVYADQAYLFLTRTPTLDAFRRNVQNVKPSLAWYDLSSLWISK</sequence>
<dbReference type="Pfam" id="PF00496">
    <property type="entry name" value="SBP_bac_5"/>
    <property type="match status" value="1"/>
</dbReference>
<keyword evidence="3" id="KW-0732">Signal</keyword>
<dbReference type="GO" id="GO:1904680">
    <property type="term" value="F:peptide transmembrane transporter activity"/>
    <property type="evidence" value="ECO:0007669"/>
    <property type="project" value="TreeGrafter"/>
</dbReference>
<evidence type="ECO:0000256" key="3">
    <source>
        <dbReference type="ARBA" id="ARBA00022729"/>
    </source>
</evidence>
<dbReference type="GO" id="GO:0043190">
    <property type="term" value="C:ATP-binding cassette (ABC) transporter complex"/>
    <property type="evidence" value="ECO:0007669"/>
    <property type="project" value="InterPro"/>
</dbReference>
<dbReference type="EMBL" id="QFQP01000002">
    <property type="protein sequence ID" value="PZR17652.1"/>
    <property type="molecule type" value="Genomic_DNA"/>
</dbReference>
<evidence type="ECO:0000313" key="6">
    <source>
        <dbReference type="Proteomes" id="UP000249061"/>
    </source>
</evidence>
<evidence type="ECO:0000256" key="2">
    <source>
        <dbReference type="ARBA" id="ARBA00022448"/>
    </source>
</evidence>
<evidence type="ECO:0000256" key="1">
    <source>
        <dbReference type="ARBA" id="ARBA00005695"/>
    </source>
</evidence>
<dbReference type="GO" id="GO:0030288">
    <property type="term" value="C:outer membrane-bounded periplasmic space"/>
    <property type="evidence" value="ECO:0007669"/>
    <property type="project" value="UniProtKB-ARBA"/>
</dbReference>
<dbReference type="Proteomes" id="UP000249061">
    <property type="component" value="Unassembled WGS sequence"/>
</dbReference>
<feature type="domain" description="Solute-binding protein family 5" evidence="4">
    <location>
        <begin position="82"/>
        <end position="446"/>
    </location>
</feature>
<dbReference type="AlphaFoldDB" id="A0A2W5TSS8"/>
<accession>A0A2W5TSS8</accession>
<keyword evidence="2" id="KW-0813">Transport</keyword>
<evidence type="ECO:0000259" key="4">
    <source>
        <dbReference type="Pfam" id="PF00496"/>
    </source>
</evidence>
<dbReference type="PANTHER" id="PTHR30290:SF9">
    <property type="entry name" value="OLIGOPEPTIDE-BINDING PROTEIN APPA"/>
    <property type="match status" value="1"/>
</dbReference>
<dbReference type="PIRSF" id="PIRSF002741">
    <property type="entry name" value="MppA"/>
    <property type="match status" value="1"/>
</dbReference>
<dbReference type="Gene3D" id="3.10.105.10">
    <property type="entry name" value="Dipeptide-binding Protein, Domain 3"/>
    <property type="match status" value="1"/>
</dbReference>
<name>A0A2W5TSS8_9BACT</name>